<accession>A0AAE9MN48</accession>
<evidence type="ECO:0000313" key="2">
    <source>
        <dbReference type="Proteomes" id="UP001056837"/>
    </source>
</evidence>
<gene>
    <name evidence="1" type="ORF">HER15_06405</name>
</gene>
<dbReference type="PANTHER" id="PTHR41913:SF1">
    <property type="entry name" value="DUF1684 DOMAIN-CONTAINING PROTEIN"/>
    <property type="match status" value="1"/>
</dbReference>
<dbReference type="InterPro" id="IPR012467">
    <property type="entry name" value="DUF1684"/>
</dbReference>
<evidence type="ECO:0000313" key="1">
    <source>
        <dbReference type="EMBL" id="UTD15124.1"/>
    </source>
</evidence>
<dbReference type="Pfam" id="PF07920">
    <property type="entry name" value="DUF1684"/>
    <property type="match status" value="1"/>
</dbReference>
<sequence>MRKLLFLIFVVLIFSCNSQGKRSVLGDSNFQKEMNAKFKDASRSPLTKKGLKKFKGLDFFPIDKKYTVKANLEKTFNTPITNFPTTTNRVVMYRKYGVLSFSIDGEDFKLTIYQDVNPTPEYANHLFLPFLDKTNGKTSYKGGRFIDIYTTDIQEDGTVEVDFNKAYNPYCAYSDRYSCPITPSDNYLNTEIKAGVMAYKKPK</sequence>
<protein>
    <submittedName>
        <fullName evidence="1">DUF1684 domain-containing protein</fullName>
    </submittedName>
</protein>
<organism evidence="1 2">
    <name type="scientific">Tenacibaculum mesophilum</name>
    <dbReference type="NCBI Taxonomy" id="104268"/>
    <lineage>
        <taxon>Bacteria</taxon>
        <taxon>Pseudomonadati</taxon>
        <taxon>Bacteroidota</taxon>
        <taxon>Flavobacteriia</taxon>
        <taxon>Flavobacteriales</taxon>
        <taxon>Flavobacteriaceae</taxon>
        <taxon>Tenacibaculum</taxon>
    </lineage>
</organism>
<dbReference type="EMBL" id="CP050861">
    <property type="protein sequence ID" value="UTD15124.1"/>
    <property type="molecule type" value="Genomic_DNA"/>
</dbReference>
<dbReference type="AlphaFoldDB" id="A0AAE9MN48"/>
<dbReference type="PROSITE" id="PS51257">
    <property type="entry name" value="PROKAR_LIPOPROTEIN"/>
    <property type="match status" value="1"/>
</dbReference>
<dbReference type="RefSeq" id="WP_047790220.1">
    <property type="nucleotide sequence ID" value="NZ_CP050861.1"/>
</dbReference>
<reference evidence="1" key="1">
    <citation type="submission" date="2020-04" db="EMBL/GenBank/DDBJ databases">
        <title>Tenacibaculum mesophilum bac2.</title>
        <authorList>
            <person name="Li M."/>
        </authorList>
    </citation>
    <scope>NUCLEOTIDE SEQUENCE</scope>
    <source>
        <strain evidence="1">Bac2</strain>
    </source>
</reference>
<dbReference type="PANTHER" id="PTHR41913">
    <property type="entry name" value="DUF1684 DOMAIN-CONTAINING PROTEIN"/>
    <property type="match status" value="1"/>
</dbReference>
<proteinExistence type="predicted"/>
<name>A0AAE9MN48_9FLAO</name>
<dbReference type="Proteomes" id="UP001056837">
    <property type="component" value="Chromosome"/>
</dbReference>